<dbReference type="CDD" id="cd05401">
    <property type="entry name" value="NT_GlnE_GlnD_like"/>
    <property type="match status" value="1"/>
</dbReference>
<dbReference type="InterPro" id="IPR014710">
    <property type="entry name" value="RmlC-like_jellyroll"/>
</dbReference>
<dbReference type="InterPro" id="IPR018821">
    <property type="entry name" value="DUF294_put_nucleoTrafse_sb-bd"/>
</dbReference>
<dbReference type="CDD" id="cd00038">
    <property type="entry name" value="CAP_ED"/>
    <property type="match status" value="1"/>
</dbReference>
<keyword evidence="2 3" id="KW-0129">CBS domain</keyword>
<dbReference type="Proteomes" id="UP000613768">
    <property type="component" value="Unassembled WGS sequence"/>
</dbReference>
<dbReference type="SUPFAM" id="SSF54631">
    <property type="entry name" value="CBS-domain pair"/>
    <property type="match status" value="1"/>
</dbReference>
<dbReference type="GO" id="GO:0005737">
    <property type="term" value="C:cytoplasm"/>
    <property type="evidence" value="ECO:0007669"/>
    <property type="project" value="UniProtKB-SubCell"/>
</dbReference>
<feature type="domain" description="Cyclic nucleotide-binding" evidence="4">
    <location>
        <begin position="11"/>
        <end position="112"/>
    </location>
</feature>
<dbReference type="Gene3D" id="2.60.120.10">
    <property type="entry name" value="Jelly Rolls"/>
    <property type="match status" value="1"/>
</dbReference>
<dbReference type="PANTHER" id="PTHR43080:SF2">
    <property type="entry name" value="CBS DOMAIN-CONTAINING PROTEIN"/>
    <property type="match status" value="1"/>
</dbReference>
<protein>
    <submittedName>
        <fullName evidence="6">Cyclic nucleotide-binding domain-containing protein</fullName>
    </submittedName>
</protein>
<comment type="subcellular location">
    <subcellularLocation>
        <location evidence="1">Cytoplasm</location>
    </subcellularLocation>
</comment>
<dbReference type="Pfam" id="PF10335">
    <property type="entry name" value="DUF294_C"/>
    <property type="match status" value="1"/>
</dbReference>
<dbReference type="InterPro" id="IPR005105">
    <property type="entry name" value="GlnD_Uridyltrans_N"/>
</dbReference>
<name>A0AAW3ZQJ3_9GAMM</name>
<sequence length="602" mass="66609">MNPLLSYHEPPLSLLTEAQRSAFDRACDIVLFQRGERPLQQSQPSAAVYFIIKGHAQALRQEVGAEQRLADYGPGDVIGAFAVIQGAARFTYEVIEDLLCHAVDAAAFSAAMQQNSGFSAWFHHGLSAKNAHWQAASELDDALLTRVADARLAPAVWVQPEISLREARQAMKSKRVSCVLVERGAGQAPGIVTRTDLLDALALEGAGPEQAVQPWVLSPLLCVDTREMLFQSLVLMTEQQVERVVVRDGEQILGTLGMGEVLSHFSSHSHLIDLELERAESVEAVQAASRRVPELVRLLFSRGARSAYLMDLVSALNTRLFRRLYELLLDNSLRDQVCILVLGSEGRREQILRTDQDNALIYRDHSEQAFSLERGNAFCQAFHQALLGCGFPPCPGKVMLNQPHWQGSQSDWHQRIAKLSQSRDPQQLLDFAILLDARAIAGEATLFEQLRPAMLQAARNDLLLRQFAAAALEFHTPLGLFGRLKSRDDRIDLKKGALFPLVHGLRALALAAGIAARNSLDRLQALVEAGALRATLGQDIEHALAVFQRQRLAAQLEALAAGRTVDNQLALSRLDRLDRELLRDALGVVESFKLVLKQRFRL</sequence>
<evidence type="ECO:0000259" key="5">
    <source>
        <dbReference type="PROSITE" id="PS51371"/>
    </source>
</evidence>
<dbReference type="PROSITE" id="PS50042">
    <property type="entry name" value="CNMP_BINDING_3"/>
    <property type="match status" value="1"/>
</dbReference>
<dbReference type="Pfam" id="PF03445">
    <property type="entry name" value="DUF294"/>
    <property type="match status" value="1"/>
</dbReference>
<organism evidence="6 7">
    <name type="scientific">Pseudomarimonas arenosa</name>
    <dbReference type="NCBI Taxonomy" id="2774145"/>
    <lineage>
        <taxon>Bacteria</taxon>
        <taxon>Pseudomonadati</taxon>
        <taxon>Pseudomonadota</taxon>
        <taxon>Gammaproteobacteria</taxon>
        <taxon>Lysobacterales</taxon>
        <taxon>Lysobacteraceae</taxon>
        <taxon>Pseudomarimonas</taxon>
    </lineage>
</organism>
<dbReference type="SUPFAM" id="SSF51206">
    <property type="entry name" value="cAMP-binding domain-like"/>
    <property type="match status" value="1"/>
</dbReference>
<evidence type="ECO:0000259" key="4">
    <source>
        <dbReference type="PROSITE" id="PS50042"/>
    </source>
</evidence>
<dbReference type="InterPro" id="IPR046342">
    <property type="entry name" value="CBS_dom_sf"/>
</dbReference>
<proteinExistence type="predicted"/>
<evidence type="ECO:0000256" key="3">
    <source>
        <dbReference type="PROSITE-ProRule" id="PRU00703"/>
    </source>
</evidence>
<dbReference type="GO" id="GO:0008773">
    <property type="term" value="F:[protein-PII] uridylyltransferase activity"/>
    <property type="evidence" value="ECO:0007669"/>
    <property type="project" value="InterPro"/>
</dbReference>
<keyword evidence="7" id="KW-1185">Reference proteome</keyword>
<dbReference type="AlphaFoldDB" id="A0AAW3ZQJ3"/>
<dbReference type="Pfam" id="PF00571">
    <property type="entry name" value="CBS"/>
    <property type="match status" value="1"/>
</dbReference>
<dbReference type="PANTHER" id="PTHR43080">
    <property type="entry name" value="CBS DOMAIN-CONTAINING PROTEIN CBSX3, MITOCHONDRIAL"/>
    <property type="match status" value="1"/>
</dbReference>
<feature type="domain" description="CBS" evidence="5">
    <location>
        <begin position="144"/>
        <end position="209"/>
    </location>
</feature>
<dbReference type="PROSITE" id="PS51371">
    <property type="entry name" value="CBS"/>
    <property type="match status" value="1"/>
</dbReference>
<dbReference type="Gene3D" id="3.10.580.10">
    <property type="entry name" value="CBS-domain"/>
    <property type="match status" value="1"/>
</dbReference>
<dbReference type="SMART" id="SM00116">
    <property type="entry name" value="CBS"/>
    <property type="match status" value="2"/>
</dbReference>
<evidence type="ECO:0000313" key="6">
    <source>
        <dbReference type="EMBL" id="MBD8526867.1"/>
    </source>
</evidence>
<dbReference type="InterPro" id="IPR051257">
    <property type="entry name" value="Diverse_CBS-Domain"/>
</dbReference>
<dbReference type="InterPro" id="IPR018490">
    <property type="entry name" value="cNMP-bd_dom_sf"/>
</dbReference>
<dbReference type="EMBL" id="JACYTR010000033">
    <property type="protein sequence ID" value="MBD8526867.1"/>
    <property type="molecule type" value="Genomic_DNA"/>
</dbReference>
<gene>
    <name evidence="6" type="ORF">IFO71_14085</name>
</gene>
<evidence type="ECO:0000256" key="2">
    <source>
        <dbReference type="ARBA" id="ARBA00023122"/>
    </source>
</evidence>
<dbReference type="RefSeq" id="WP_192030286.1">
    <property type="nucleotide sequence ID" value="NZ_JACYTR010000033.1"/>
</dbReference>
<dbReference type="InterPro" id="IPR000595">
    <property type="entry name" value="cNMP-bd_dom"/>
</dbReference>
<comment type="caution">
    <text evidence="6">The sequence shown here is derived from an EMBL/GenBank/DDBJ whole genome shotgun (WGS) entry which is preliminary data.</text>
</comment>
<reference evidence="6 7" key="1">
    <citation type="submission" date="2020-09" db="EMBL/GenBank/DDBJ databases">
        <title>Pseudoxanthomonas sp. CAU 1598 isolated from sand of Yaerae Beach.</title>
        <authorList>
            <person name="Kim W."/>
        </authorList>
    </citation>
    <scope>NUCLEOTIDE SEQUENCE [LARGE SCALE GENOMIC DNA]</scope>
    <source>
        <strain evidence="6 7">CAU 1598</strain>
    </source>
</reference>
<accession>A0AAW3ZQJ3</accession>
<evidence type="ECO:0000256" key="1">
    <source>
        <dbReference type="ARBA" id="ARBA00004496"/>
    </source>
</evidence>
<dbReference type="InterPro" id="IPR000644">
    <property type="entry name" value="CBS_dom"/>
</dbReference>
<evidence type="ECO:0000313" key="7">
    <source>
        <dbReference type="Proteomes" id="UP000613768"/>
    </source>
</evidence>
<dbReference type="Pfam" id="PF00027">
    <property type="entry name" value="cNMP_binding"/>
    <property type="match status" value="1"/>
</dbReference>